<dbReference type="InterPro" id="IPR027461">
    <property type="entry name" value="Carboxypeptidase_A_C_sf"/>
</dbReference>
<feature type="domain" description="LD-carboxypeptidase N-terminal" evidence="6">
    <location>
        <begin position="16"/>
        <end position="135"/>
    </location>
</feature>
<dbReference type="Gene3D" id="3.50.30.60">
    <property type="entry name" value="LD-carboxypeptidase A C-terminal domain-like"/>
    <property type="match status" value="1"/>
</dbReference>
<keyword evidence="2" id="KW-0121">Carboxypeptidase</keyword>
<dbReference type="GO" id="GO:0006508">
    <property type="term" value="P:proteolysis"/>
    <property type="evidence" value="ECO:0007669"/>
    <property type="project" value="UniProtKB-KW"/>
</dbReference>
<evidence type="ECO:0000256" key="1">
    <source>
        <dbReference type="ARBA" id="ARBA00010233"/>
    </source>
</evidence>
<organism evidence="8 9">
    <name type="scientific">candidate division WWE3 bacterium RBG_16_37_10</name>
    <dbReference type="NCBI Taxonomy" id="1802610"/>
    <lineage>
        <taxon>Bacteria</taxon>
        <taxon>Katanobacteria</taxon>
    </lineage>
</organism>
<dbReference type="PANTHER" id="PTHR30237:SF2">
    <property type="entry name" value="MUREIN TETRAPEPTIDE CARBOXYPEPTIDASE"/>
    <property type="match status" value="1"/>
</dbReference>
<evidence type="ECO:0000259" key="6">
    <source>
        <dbReference type="Pfam" id="PF02016"/>
    </source>
</evidence>
<dbReference type="Gene3D" id="3.40.50.10740">
    <property type="entry name" value="Class I glutamine amidotransferase-like"/>
    <property type="match status" value="1"/>
</dbReference>
<evidence type="ECO:0000256" key="3">
    <source>
        <dbReference type="ARBA" id="ARBA00022670"/>
    </source>
</evidence>
<keyword evidence="3" id="KW-0645">Protease</keyword>
<dbReference type="AlphaFoldDB" id="A0A1F4UX58"/>
<dbReference type="GO" id="GO:0008236">
    <property type="term" value="F:serine-type peptidase activity"/>
    <property type="evidence" value="ECO:0007669"/>
    <property type="project" value="UniProtKB-KW"/>
</dbReference>
<feature type="domain" description="LD-carboxypeptidase C-terminal" evidence="7">
    <location>
        <begin position="180"/>
        <end position="294"/>
    </location>
</feature>
<dbReference type="CDD" id="cd07025">
    <property type="entry name" value="Peptidase_S66"/>
    <property type="match status" value="1"/>
</dbReference>
<dbReference type="Pfam" id="PF17676">
    <property type="entry name" value="Peptidase_S66C"/>
    <property type="match status" value="1"/>
</dbReference>
<evidence type="ECO:0008006" key="10">
    <source>
        <dbReference type="Google" id="ProtNLM"/>
    </source>
</evidence>
<evidence type="ECO:0000313" key="8">
    <source>
        <dbReference type="EMBL" id="OGC49514.1"/>
    </source>
</evidence>
<dbReference type="PANTHER" id="PTHR30237">
    <property type="entry name" value="MURAMOYLTETRAPEPTIDE CARBOXYPEPTIDASE"/>
    <property type="match status" value="1"/>
</dbReference>
<dbReference type="InterPro" id="IPR040449">
    <property type="entry name" value="Peptidase_S66_N"/>
</dbReference>
<reference evidence="8 9" key="1">
    <citation type="journal article" date="2016" name="Nat. Commun.">
        <title>Thousands of microbial genomes shed light on interconnected biogeochemical processes in an aquifer system.</title>
        <authorList>
            <person name="Anantharaman K."/>
            <person name="Brown C.T."/>
            <person name="Hug L.A."/>
            <person name="Sharon I."/>
            <person name="Castelle C.J."/>
            <person name="Probst A.J."/>
            <person name="Thomas B.C."/>
            <person name="Singh A."/>
            <person name="Wilkins M.J."/>
            <person name="Karaoz U."/>
            <person name="Brodie E.L."/>
            <person name="Williams K.H."/>
            <person name="Hubbard S.S."/>
            <person name="Banfield J.F."/>
        </authorList>
    </citation>
    <scope>NUCLEOTIDE SEQUENCE [LARGE SCALE GENOMIC DNA]</scope>
</reference>
<dbReference type="InterPro" id="IPR029062">
    <property type="entry name" value="Class_I_gatase-like"/>
</dbReference>
<evidence type="ECO:0000259" key="7">
    <source>
        <dbReference type="Pfam" id="PF17676"/>
    </source>
</evidence>
<sequence>MSRYVKPPKLKPGDTIGIVAPSDAVERQYVQNGLKVLKSWGLKTKLGNHLFSHVGDFAAGTAEERREDIVKFIKDPEIKGIWAAAGGYAATEVLSLFKKEIVEELKKSPKWFLGYSDVCCILNALMSFKIVSVHGPNLGGLPFWDEKSLKWLRSMLFGEDSVLELGSDFIWKPLVYGEAEGRLLVSNLDSFIATLGTKYDPLMHGSDSIILGLEEWWIEKSTLQRQVDTILNHKRFNRVKGVILGRFEGIGEQTYPEWGKRVTAESLIESRVRISGVGLPLVVFPNFGHVEEPNFIRKIFPVKKNTFISLPNGISAKLTVESSSANLLFLETATSD</sequence>
<dbReference type="EMBL" id="MEUT01000050">
    <property type="protein sequence ID" value="OGC49514.1"/>
    <property type="molecule type" value="Genomic_DNA"/>
</dbReference>
<dbReference type="InterPro" id="IPR040921">
    <property type="entry name" value="Peptidase_S66C"/>
</dbReference>
<protein>
    <recommendedName>
        <fullName evidence="10">LD-carboxypeptidase</fullName>
    </recommendedName>
</protein>
<evidence type="ECO:0000313" key="9">
    <source>
        <dbReference type="Proteomes" id="UP000177371"/>
    </source>
</evidence>
<dbReference type="SUPFAM" id="SSF52317">
    <property type="entry name" value="Class I glutamine amidotransferase-like"/>
    <property type="match status" value="1"/>
</dbReference>
<comment type="caution">
    <text evidence="8">The sequence shown here is derived from an EMBL/GenBank/DDBJ whole genome shotgun (WGS) entry which is preliminary data.</text>
</comment>
<dbReference type="Pfam" id="PF02016">
    <property type="entry name" value="Peptidase_S66"/>
    <property type="match status" value="1"/>
</dbReference>
<accession>A0A1F4UX58</accession>
<dbReference type="PIRSF" id="PIRSF028757">
    <property type="entry name" value="LD-carboxypeptidase"/>
    <property type="match status" value="1"/>
</dbReference>
<dbReference type="InterPro" id="IPR003507">
    <property type="entry name" value="S66_fam"/>
</dbReference>
<keyword evidence="4" id="KW-0378">Hydrolase</keyword>
<evidence type="ECO:0000256" key="5">
    <source>
        <dbReference type="ARBA" id="ARBA00022825"/>
    </source>
</evidence>
<gene>
    <name evidence="8" type="ORF">A2W32_00770</name>
</gene>
<evidence type="ECO:0000256" key="4">
    <source>
        <dbReference type="ARBA" id="ARBA00022801"/>
    </source>
</evidence>
<name>A0A1F4UX58_UNCKA</name>
<evidence type="ECO:0000256" key="2">
    <source>
        <dbReference type="ARBA" id="ARBA00022645"/>
    </source>
</evidence>
<dbReference type="Proteomes" id="UP000177371">
    <property type="component" value="Unassembled WGS sequence"/>
</dbReference>
<dbReference type="SUPFAM" id="SSF141986">
    <property type="entry name" value="LD-carboxypeptidase A C-terminal domain-like"/>
    <property type="match status" value="1"/>
</dbReference>
<dbReference type="STRING" id="1802610.A2W32_00770"/>
<dbReference type="InterPro" id="IPR027478">
    <property type="entry name" value="LdcA_N"/>
</dbReference>
<keyword evidence="5" id="KW-0720">Serine protease</keyword>
<proteinExistence type="inferred from homology"/>
<comment type="similarity">
    <text evidence="1">Belongs to the peptidase S66 family.</text>
</comment>
<dbReference type="GO" id="GO:0004180">
    <property type="term" value="F:carboxypeptidase activity"/>
    <property type="evidence" value="ECO:0007669"/>
    <property type="project" value="UniProtKB-KW"/>
</dbReference>